<evidence type="ECO:0000256" key="1">
    <source>
        <dbReference type="SAM" id="MobiDB-lite"/>
    </source>
</evidence>
<feature type="region of interest" description="Disordered" evidence="1">
    <location>
        <begin position="83"/>
        <end position="102"/>
    </location>
</feature>
<dbReference type="PANTHER" id="PTHR34467">
    <property type="entry name" value="TRANSMEMBRANE PROTEIN"/>
    <property type="match status" value="1"/>
</dbReference>
<gene>
    <name evidence="3" type="ORF">V6N12_005017</name>
</gene>
<sequence>MYRSSGVDFVLVGGMHHASSVAIGAFLVVSLLLLAYGVAEGFQGGIQQAEMEYSVEQGGKEKIQSRISAARKLLMLGLGGMLDYDDTGANPKHDPRKKPGKP</sequence>
<evidence type="ECO:0000313" key="3">
    <source>
        <dbReference type="EMBL" id="KAK8521101.1"/>
    </source>
</evidence>
<keyword evidence="2" id="KW-0812">Transmembrane</keyword>
<dbReference type="PANTHER" id="PTHR34467:SF7">
    <property type="entry name" value="TRANSMEMBRANE PROTEIN"/>
    <property type="match status" value="1"/>
</dbReference>
<keyword evidence="4" id="KW-1185">Reference proteome</keyword>
<evidence type="ECO:0000313" key="4">
    <source>
        <dbReference type="Proteomes" id="UP001472677"/>
    </source>
</evidence>
<organism evidence="3 4">
    <name type="scientific">Hibiscus sabdariffa</name>
    <name type="common">roselle</name>
    <dbReference type="NCBI Taxonomy" id="183260"/>
    <lineage>
        <taxon>Eukaryota</taxon>
        <taxon>Viridiplantae</taxon>
        <taxon>Streptophyta</taxon>
        <taxon>Embryophyta</taxon>
        <taxon>Tracheophyta</taxon>
        <taxon>Spermatophyta</taxon>
        <taxon>Magnoliopsida</taxon>
        <taxon>eudicotyledons</taxon>
        <taxon>Gunneridae</taxon>
        <taxon>Pentapetalae</taxon>
        <taxon>rosids</taxon>
        <taxon>malvids</taxon>
        <taxon>Malvales</taxon>
        <taxon>Malvaceae</taxon>
        <taxon>Malvoideae</taxon>
        <taxon>Hibiscus</taxon>
    </lineage>
</organism>
<comment type="caution">
    <text evidence="3">The sequence shown here is derived from an EMBL/GenBank/DDBJ whole genome shotgun (WGS) entry which is preliminary data.</text>
</comment>
<reference evidence="3 4" key="1">
    <citation type="journal article" date="2024" name="G3 (Bethesda)">
        <title>Genome assembly of Hibiscus sabdariffa L. provides insights into metabolisms of medicinal natural products.</title>
        <authorList>
            <person name="Kim T."/>
        </authorList>
    </citation>
    <scope>NUCLEOTIDE SEQUENCE [LARGE SCALE GENOMIC DNA]</scope>
    <source>
        <strain evidence="3">TK-2024</strain>
        <tissue evidence="3">Old leaves</tissue>
    </source>
</reference>
<evidence type="ECO:0000256" key="2">
    <source>
        <dbReference type="SAM" id="Phobius"/>
    </source>
</evidence>
<feature type="transmembrane region" description="Helical" evidence="2">
    <location>
        <begin position="20"/>
        <end position="39"/>
    </location>
</feature>
<protein>
    <submittedName>
        <fullName evidence="3">Uncharacterized protein</fullName>
    </submittedName>
</protein>
<proteinExistence type="predicted"/>
<keyword evidence="2" id="KW-1133">Transmembrane helix</keyword>
<name>A0ABR2CN86_9ROSI</name>
<keyword evidence="2" id="KW-0472">Membrane</keyword>
<accession>A0ABR2CN86</accession>
<dbReference type="Proteomes" id="UP001472677">
    <property type="component" value="Unassembled WGS sequence"/>
</dbReference>
<dbReference type="EMBL" id="JBBPBM010000048">
    <property type="protein sequence ID" value="KAK8521101.1"/>
    <property type="molecule type" value="Genomic_DNA"/>
</dbReference>